<evidence type="ECO:0000259" key="7">
    <source>
        <dbReference type="Pfam" id="PF00324"/>
    </source>
</evidence>
<feature type="transmembrane region" description="Helical" evidence="6">
    <location>
        <begin position="462"/>
        <end position="480"/>
    </location>
</feature>
<reference evidence="12 13" key="2">
    <citation type="journal article" date="2017" name="Front. Microbiol.">
        <title>Strong Genomic and Phenotypic Heterogeneity in the Aeromonas sobria Species Complex.</title>
        <authorList>
            <person name="Gauthier J."/>
            <person name="Vincent A.T."/>
            <person name="Charette S.J."/>
            <person name="Derome N."/>
        </authorList>
    </citation>
    <scope>NUCLEOTIDE SEQUENCE [LARGE SCALE GENOMIC DNA]</scope>
    <source>
        <strain evidence="9 13">JF2635</strain>
        <strain evidence="10 12">TM18</strain>
    </source>
</reference>
<dbReference type="GeneID" id="58924477"/>
<dbReference type="EMBL" id="NQMM01000008">
    <property type="protein sequence ID" value="PKQ82484.1"/>
    <property type="molecule type" value="Genomic_DNA"/>
</dbReference>
<keyword evidence="4 6" id="KW-1133">Transmembrane helix</keyword>
<dbReference type="PANTHER" id="PTHR42770">
    <property type="entry name" value="AMINO ACID TRANSPORTER-RELATED"/>
    <property type="match status" value="1"/>
</dbReference>
<dbReference type="EMBL" id="LJZX01000078">
    <property type="protein sequence ID" value="PKQ72060.1"/>
    <property type="molecule type" value="Genomic_DNA"/>
</dbReference>
<dbReference type="Pfam" id="PF00324">
    <property type="entry name" value="AA_permease"/>
    <property type="match status" value="1"/>
</dbReference>
<dbReference type="Proteomes" id="UP000179934">
    <property type="component" value="Unassembled WGS sequence"/>
</dbReference>
<feature type="transmembrane region" description="Helical" evidence="6">
    <location>
        <begin position="205"/>
        <end position="227"/>
    </location>
</feature>
<evidence type="ECO:0000313" key="11">
    <source>
        <dbReference type="Proteomes" id="UP000179934"/>
    </source>
</evidence>
<evidence type="ECO:0000256" key="4">
    <source>
        <dbReference type="ARBA" id="ARBA00022989"/>
    </source>
</evidence>
<sequence length="488" mass="53411">MSAKKLKLGAFILMILTSVFGVTNIGIGFYRMGYAAIPMFVVGGLFFFIPFILMMIEFGTGFRKEAGGIFTWMRHSVSTRFAFIGLTMWFASYVIWMFGKALSMWVPLSFMLFGRDITVIPVTFGTSIDFGPFMLGVVAIALVATVTKLITFGSARFAKVAAIGGLSVVALNVLLLVGGVFTFAVSGMTLQEPLTGASLTASPNAAFNDIIPFLGFMVFAIFAYGGVEAMAGVADELEDPERDLKRGIFLSGGFIVICYIIGFLAVGSIMRWSDFPAEGITSLSALFIIMLELGRHLGGEWLGQIFMRFAGLGMFLSYLGAFIALSYAPLRQFITGTPSYFWPERFQSENKNGVRIEALKVQAWVVCAFIAAKSIFTLINPEGAAALYELIITMTNVSMTLPYMFLIYAWYRYRNNPALGKDLIFFKSAGSVLLATIISLVLVAFGNVFTVVAPFISGDISTGIWTIIGPLLFVVIAMRFKIKQDDIH</sequence>
<dbReference type="Proteomes" id="UP000233467">
    <property type="component" value="Unassembled WGS sequence"/>
</dbReference>
<evidence type="ECO:0000256" key="1">
    <source>
        <dbReference type="ARBA" id="ARBA00004141"/>
    </source>
</evidence>
<accession>A0A1S2D0M7</accession>
<evidence type="ECO:0000313" key="8">
    <source>
        <dbReference type="EMBL" id="OHY94436.1"/>
    </source>
</evidence>
<feature type="domain" description="Amino acid permease/ SLC12A" evidence="7">
    <location>
        <begin position="24"/>
        <end position="482"/>
    </location>
</feature>
<dbReference type="InterPro" id="IPR004841">
    <property type="entry name" value="AA-permease/SLC12A_dom"/>
</dbReference>
<dbReference type="PIRSF" id="PIRSF006060">
    <property type="entry name" value="AA_transporter"/>
    <property type="match status" value="1"/>
</dbReference>
<dbReference type="RefSeq" id="WP_042024552.1">
    <property type="nucleotide sequence ID" value="NZ_CAWNSS010000078.1"/>
</dbReference>
<keyword evidence="5 6" id="KW-0472">Membrane</keyword>
<dbReference type="STRING" id="646.BJD16_10845"/>
<dbReference type="OrthoDB" id="3185104at2"/>
<feature type="transmembrane region" description="Helical" evidence="6">
    <location>
        <begin position="432"/>
        <end position="456"/>
    </location>
</feature>
<keyword evidence="3 6" id="KW-0812">Transmembrane</keyword>
<dbReference type="Proteomes" id="UP000233526">
    <property type="component" value="Unassembled WGS sequence"/>
</dbReference>
<feature type="transmembrane region" description="Helical" evidence="6">
    <location>
        <begin position="119"/>
        <end position="145"/>
    </location>
</feature>
<evidence type="ECO:0000256" key="6">
    <source>
        <dbReference type="SAM" id="Phobius"/>
    </source>
</evidence>
<evidence type="ECO:0000313" key="10">
    <source>
        <dbReference type="EMBL" id="PKQ82484.1"/>
    </source>
</evidence>
<dbReference type="GO" id="GO:0016020">
    <property type="term" value="C:membrane"/>
    <property type="evidence" value="ECO:0007669"/>
    <property type="project" value="UniProtKB-SubCell"/>
</dbReference>
<dbReference type="EMBL" id="MKFU01000006">
    <property type="protein sequence ID" value="OHY94436.1"/>
    <property type="molecule type" value="Genomic_DNA"/>
</dbReference>
<feature type="transmembrane region" description="Helical" evidence="6">
    <location>
        <begin position="248"/>
        <end position="269"/>
    </location>
</feature>
<comment type="caution">
    <text evidence="8">The sequence shown here is derived from an EMBL/GenBank/DDBJ whole genome shotgun (WGS) entry which is preliminary data.</text>
</comment>
<evidence type="ECO:0000313" key="9">
    <source>
        <dbReference type="EMBL" id="PKQ72060.1"/>
    </source>
</evidence>
<feature type="transmembrane region" description="Helical" evidence="6">
    <location>
        <begin position="37"/>
        <end position="56"/>
    </location>
</feature>
<dbReference type="AlphaFoldDB" id="A0A1S2D0M7"/>
<dbReference type="Gene3D" id="1.20.1740.10">
    <property type="entry name" value="Amino acid/polyamine transporter I"/>
    <property type="match status" value="1"/>
</dbReference>
<evidence type="ECO:0000256" key="3">
    <source>
        <dbReference type="ARBA" id="ARBA00022692"/>
    </source>
</evidence>
<keyword evidence="2" id="KW-0813">Transport</keyword>
<gene>
    <name evidence="9" type="ORF">AOX56_06885</name>
    <name evidence="8" type="ORF">BJD16_10845</name>
    <name evidence="10" type="ORF">CJP16_02310</name>
</gene>
<dbReference type="InterPro" id="IPR050367">
    <property type="entry name" value="APC_superfamily"/>
</dbReference>
<evidence type="ECO:0000256" key="5">
    <source>
        <dbReference type="ARBA" id="ARBA00023136"/>
    </source>
</evidence>
<comment type="subcellular location">
    <subcellularLocation>
        <location evidence="1">Membrane</location>
        <topology evidence="1">Multi-pass membrane protein</topology>
    </subcellularLocation>
</comment>
<feature type="transmembrane region" description="Helical" evidence="6">
    <location>
        <begin position="390"/>
        <end position="411"/>
    </location>
</feature>
<dbReference type="GO" id="GO:0055085">
    <property type="term" value="P:transmembrane transport"/>
    <property type="evidence" value="ECO:0007669"/>
    <property type="project" value="InterPro"/>
</dbReference>
<keyword evidence="12" id="KW-1185">Reference proteome</keyword>
<dbReference type="PANTHER" id="PTHR42770:SF15">
    <property type="entry name" value="GLUTAMATE_GAMMA-AMINOBUTYRATE ANTIPORTER-RELATED"/>
    <property type="match status" value="1"/>
</dbReference>
<organism evidence="8 11">
    <name type="scientific">Aeromonas sobria</name>
    <dbReference type="NCBI Taxonomy" id="646"/>
    <lineage>
        <taxon>Bacteria</taxon>
        <taxon>Pseudomonadati</taxon>
        <taxon>Pseudomonadota</taxon>
        <taxon>Gammaproteobacteria</taxon>
        <taxon>Aeromonadales</taxon>
        <taxon>Aeromonadaceae</taxon>
        <taxon>Aeromonas</taxon>
    </lineage>
</organism>
<evidence type="ECO:0000313" key="13">
    <source>
        <dbReference type="Proteomes" id="UP000233526"/>
    </source>
</evidence>
<proteinExistence type="predicted"/>
<name>A0A1S2D0M7_AERSO</name>
<feature type="transmembrane region" description="Helical" evidence="6">
    <location>
        <begin position="77"/>
        <end position="99"/>
    </location>
</feature>
<dbReference type="NCBIfam" id="NF011775">
    <property type="entry name" value="PRK15238.1"/>
    <property type="match status" value="1"/>
</dbReference>
<feature type="transmembrane region" description="Helical" evidence="6">
    <location>
        <begin position="157"/>
        <end position="185"/>
    </location>
</feature>
<evidence type="ECO:0000256" key="2">
    <source>
        <dbReference type="ARBA" id="ARBA00022448"/>
    </source>
</evidence>
<feature type="transmembrane region" description="Helical" evidence="6">
    <location>
        <begin position="305"/>
        <end position="328"/>
    </location>
</feature>
<evidence type="ECO:0000313" key="12">
    <source>
        <dbReference type="Proteomes" id="UP000233467"/>
    </source>
</evidence>
<protein>
    <submittedName>
        <fullName evidence="9">Amino acid transporter</fullName>
    </submittedName>
    <submittedName>
        <fullName evidence="8">Glutamate/gamma-aminobutyrate family transporter YjeM</fullName>
    </submittedName>
</protein>
<reference evidence="8 11" key="1">
    <citation type="submission" date="2016-09" db="EMBL/GenBank/DDBJ databases">
        <title>Draft Genome Sequence of Aeromonas sobria Strain 08005, Isolated from Sick Rana catesbeiana.</title>
        <authorList>
            <person name="Yang Q."/>
        </authorList>
    </citation>
    <scope>NUCLEOTIDE SEQUENCE [LARGE SCALE GENOMIC DNA]</scope>
    <source>
        <strain evidence="8 11">08005</strain>
    </source>
</reference>